<dbReference type="AlphaFoldDB" id="A0A644WDQ4"/>
<dbReference type="EMBL" id="VSSQ01000817">
    <property type="protein sequence ID" value="MPM01709.1"/>
    <property type="molecule type" value="Genomic_DNA"/>
</dbReference>
<organism evidence="1">
    <name type="scientific">bioreactor metagenome</name>
    <dbReference type="NCBI Taxonomy" id="1076179"/>
    <lineage>
        <taxon>unclassified sequences</taxon>
        <taxon>metagenomes</taxon>
        <taxon>ecological metagenomes</taxon>
    </lineage>
</organism>
<comment type="caution">
    <text evidence="1">The sequence shown here is derived from an EMBL/GenBank/DDBJ whole genome shotgun (WGS) entry which is preliminary data.</text>
</comment>
<accession>A0A644WDQ4</accession>
<gene>
    <name evidence="1" type="ORF">SDC9_47949</name>
</gene>
<proteinExistence type="predicted"/>
<evidence type="ECO:0000313" key="1">
    <source>
        <dbReference type="EMBL" id="MPM01709.1"/>
    </source>
</evidence>
<reference evidence="1" key="1">
    <citation type="submission" date="2019-08" db="EMBL/GenBank/DDBJ databases">
        <authorList>
            <person name="Kucharzyk K."/>
            <person name="Murdoch R.W."/>
            <person name="Higgins S."/>
            <person name="Loffler F."/>
        </authorList>
    </citation>
    <scope>NUCLEOTIDE SEQUENCE</scope>
</reference>
<protein>
    <submittedName>
        <fullName evidence="1">Uncharacterized protein</fullName>
    </submittedName>
</protein>
<name>A0A644WDQ4_9ZZZZ</name>
<sequence>MLQCAPFHLPVSGIKGCQYGVQSVAEVNPDAFRGNGFIPFFEGCDEVPVFFDDPGDAVGRIHGPDAEEPGAALHLLDEARKNGAVGGGEDDSVELHVRLDDAFHVGTAGTGLHALHVLPELFENSGRQVREGPLDRESLQVEAECVELDDVFFLQPGDDETPVRELFDEPFCHEAVQGVMDGRPADAHALRQRTFHKAGAGGDLSLQDGGAEFFEGSFAETLHCGEL</sequence>